<name>A0A402AI45_9CHLR</name>
<keyword evidence="2" id="KW-0812">Transmembrane</keyword>
<evidence type="ECO:0000313" key="3">
    <source>
        <dbReference type="EMBL" id="GCE18790.1"/>
    </source>
</evidence>
<feature type="transmembrane region" description="Helical" evidence="2">
    <location>
        <begin position="33"/>
        <end position="55"/>
    </location>
</feature>
<protein>
    <submittedName>
        <fullName evidence="3">Uncharacterized protein</fullName>
    </submittedName>
</protein>
<feature type="transmembrane region" description="Helical" evidence="2">
    <location>
        <begin position="7"/>
        <end position="27"/>
    </location>
</feature>
<feature type="compositionally biased region" description="Basic residues" evidence="1">
    <location>
        <begin position="91"/>
        <end position="100"/>
    </location>
</feature>
<gene>
    <name evidence="3" type="ORF">KDK_25900</name>
</gene>
<feature type="region of interest" description="Disordered" evidence="1">
    <location>
        <begin position="78"/>
        <end position="100"/>
    </location>
</feature>
<sequence>MLSTMKMFLAVVPVIMATIVFCSLLPALTLLEIFLVSIGMLILLTLHIWVVREIIKLIDFRHRLKLQQELREIDFERAKQQRQISDIRSQRANRGRNHFR</sequence>
<proteinExistence type="predicted"/>
<evidence type="ECO:0000313" key="4">
    <source>
        <dbReference type="Proteomes" id="UP000287188"/>
    </source>
</evidence>
<dbReference type="AlphaFoldDB" id="A0A402AI45"/>
<keyword evidence="4" id="KW-1185">Reference proteome</keyword>
<evidence type="ECO:0000256" key="1">
    <source>
        <dbReference type="SAM" id="MobiDB-lite"/>
    </source>
</evidence>
<dbReference type="OrthoDB" id="9934712at2"/>
<dbReference type="RefSeq" id="WP_126550343.1">
    <property type="nucleotide sequence ID" value="NZ_BIFS01000001.1"/>
</dbReference>
<keyword evidence="2" id="KW-1133">Transmembrane helix</keyword>
<reference evidence="4" key="1">
    <citation type="submission" date="2018-12" db="EMBL/GenBank/DDBJ databases">
        <title>Tengunoibacter tsumagoiensis gen. nov., sp. nov., Dictyobacter kobayashii sp. nov., D. alpinus sp. nov., and D. joshuensis sp. nov. and description of Dictyobacteraceae fam. nov. within the order Ktedonobacterales isolated from Tengu-no-mugimeshi.</title>
        <authorList>
            <person name="Wang C.M."/>
            <person name="Zheng Y."/>
            <person name="Sakai Y."/>
            <person name="Toyoda A."/>
            <person name="Minakuchi Y."/>
            <person name="Abe K."/>
            <person name="Yokota A."/>
            <person name="Yabe S."/>
        </authorList>
    </citation>
    <scope>NUCLEOTIDE SEQUENCE [LARGE SCALE GENOMIC DNA]</scope>
    <source>
        <strain evidence="4">Uno11</strain>
    </source>
</reference>
<dbReference type="Proteomes" id="UP000287188">
    <property type="component" value="Unassembled WGS sequence"/>
</dbReference>
<dbReference type="EMBL" id="BIFS01000001">
    <property type="protein sequence ID" value="GCE18790.1"/>
    <property type="molecule type" value="Genomic_DNA"/>
</dbReference>
<evidence type="ECO:0000256" key="2">
    <source>
        <dbReference type="SAM" id="Phobius"/>
    </source>
</evidence>
<accession>A0A402AI45</accession>
<keyword evidence="2" id="KW-0472">Membrane</keyword>
<organism evidence="3 4">
    <name type="scientific">Dictyobacter kobayashii</name>
    <dbReference type="NCBI Taxonomy" id="2014872"/>
    <lineage>
        <taxon>Bacteria</taxon>
        <taxon>Bacillati</taxon>
        <taxon>Chloroflexota</taxon>
        <taxon>Ktedonobacteria</taxon>
        <taxon>Ktedonobacterales</taxon>
        <taxon>Dictyobacteraceae</taxon>
        <taxon>Dictyobacter</taxon>
    </lineage>
</organism>
<comment type="caution">
    <text evidence="3">The sequence shown here is derived from an EMBL/GenBank/DDBJ whole genome shotgun (WGS) entry which is preliminary data.</text>
</comment>